<evidence type="ECO:0000256" key="4">
    <source>
        <dbReference type="ARBA" id="ARBA00023136"/>
    </source>
</evidence>
<evidence type="ECO:0000256" key="1">
    <source>
        <dbReference type="ARBA" id="ARBA00022475"/>
    </source>
</evidence>
<keyword evidence="6 7" id="KW-0961">Cell wall biogenesis/degradation</keyword>
<evidence type="ECO:0000313" key="9">
    <source>
        <dbReference type="EMBL" id="MBE7525438.1"/>
    </source>
</evidence>
<keyword evidence="2 7" id="KW-0812">Transmembrane</keyword>
<protein>
    <recommendedName>
        <fullName evidence="7">Endolytic murein transglycosylase</fullName>
        <ecNumber evidence="7">4.2.2.29</ecNumber>
    </recommendedName>
    <alternativeName>
        <fullName evidence="7">Peptidoglycan lytic transglycosylase</fullName>
    </alternativeName>
    <alternativeName>
        <fullName evidence="7">Peptidoglycan polymerization terminase</fullName>
    </alternativeName>
</protein>
<dbReference type="EMBL" id="JABTTY010000001">
    <property type="protein sequence ID" value="MBE7525438.1"/>
    <property type="molecule type" value="Genomic_DNA"/>
</dbReference>
<dbReference type="InterPro" id="IPR003770">
    <property type="entry name" value="MLTG-like"/>
</dbReference>
<evidence type="ECO:0000256" key="6">
    <source>
        <dbReference type="ARBA" id="ARBA00023316"/>
    </source>
</evidence>
<dbReference type="Gene3D" id="3.30.1490.480">
    <property type="entry name" value="Endolytic murein transglycosylase"/>
    <property type="match status" value="1"/>
</dbReference>
<feature type="site" description="Important for catalytic activity" evidence="7">
    <location>
        <position position="228"/>
    </location>
</feature>
<proteinExistence type="inferred from homology"/>
<evidence type="ECO:0000313" key="10">
    <source>
        <dbReference type="Proteomes" id="UP000710385"/>
    </source>
</evidence>
<evidence type="ECO:0000256" key="2">
    <source>
        <dbReference type="ARBA" id="ARBA00022692"/>
    </source>
</evidence>
<dbReference type="GO" id="GO:0071555">
    <property type="term" value="P:cell wall organization"/>
    <property type="evidence" value="ECO:0007669"/>
    <property type="project" value="UniProtKB-KW"/>
</dbReference>
<keyword evidence="3 7" id="KW-1133">Transmembrane helix</keyword>
<dbReference type="GO" id="GO:0009252">
    <property type="term" value="P:peptidoglycan biosynthetic process"/>
    <property type="evidence" value="ECO:0007669"/>
    <property type="project" value="UniProtKB-UniRule"/>
</dbReference>
<keyword evidence="1 7" id="KW-1003">Cell membrane</keyword>
<dbReference type="PANTHER" id="PTHR30518:SF2">
    <property type="entry name" value="ENDOLYTIC MUREIN TRANSGLYCOSYLASE"/>
    <property type="match status" value="1"/>
</dbReference>
<sequence>MRVFLALLAFAILIGGILMSAFVSAAWFSIPEAGAPVSIIVGEEETADAVADALQSSGLLKTRLGYDMFASLYPPARRPKAGSYSFRKGTPYKTIADVIALGPKREEVSIQIIEGKTINDEAEQLKAYGVDPSLVYALTGRTRPSLPFDAALAEDFDFLKDIPSGQSLEGYLFPDTYRVWKDQLPEGLIRKQLRAFVEKALIPLDADRKASGMSWHEIITLASIVEAEVQHSEDRQIVAGIFLKRMKNGMRLQSDATLNYILQSGRSRATADDLATDSPYNTYRRDGLPPGPINQPSLSSIRAVLSPLMTDYYFFLTGKDGAVHYARTFEEHIANKTNL</sequence>
<accession>A0A928TTD7</accession>
<dbReference type="Proteomes" id="UP000710385">
    <property type="component" value="Unassembled WGS sequence"/>
</dbReference>
<comment type="caution">
    <text evidence="9">The sequence shown here is derived from an EMBL/GenBank/DDBJ whole genome shotgun (WGS) entry which is preliminary data.</text>
</comment>
<dbReference type="HAMAP" id="MF_02065">
    <property type="entry name" value="MltG"/>
    <property type="match status" value="1"/>
</dbReference>
<organism evidence="9 10">
    <name type="scientific">candidate division WWE3 bacterium</name>
    <dbReference type="NCBI Taxonomy" id="2053526"/>
    <lineage>
        <taxon>Bacteria</taxon>
        <taxon>Katanobacteria</taxon>
    </lineage>
</organism>
<dbReference type="EC" id="4.2.2.29" evidence="7"/>
<comment type="catalytic activity">
    <reaction evidence="7">
        <text>a peptidoglycan chain = a peptidoglycan chain with N-acetyl-1,6-anhydromuramyl-[peptide] at the reducing end + a peptidoglycan chain with N-acetylglucosamine at the non-reducing end.</text>
        <dbReference type="EC" id="4.2.2.29"/>
    </reaction>
</comment>
<reference evidence="9" key="1">
    <citation type="submission" date="2020-05" db="EMBL/GenBank/DDBJ databases">
        <title>High-Quality Genomes of Partial-Nitritation/Anammox System by Hierarchical Clustering Based Hybrid Assembly.</title>
        <authorList>
            <person name="Liu L."/>
            <person name="Wang Y."/>
            <person name="Che Y."/>
            <person name="Chen Y."/>
            <person name="Xia Y."/>
            <person name="Luo R."/>
            <person name="Cheng S.H."/>
            <person name="Zheng C."/>
            <person name="Zhang T."/>
        </authorList>
    </citation>
    <scope>NUCLEOTIDE SEQUENCE</scope>
    <source>
        <strain evidence="9">H1_PAT1</strain>
    </source>
</reference>
<evidence type="ECO:0000256" key="5">
    <source>
        <dbReference type="ARBA" id="ARBA00023239"/>
    </source>
</evidence>
<evidence type="ECO:0000256" key="7">
    <source>
        <dbReference type="HAMAP-Rule" id="MF_02065"/>
    </source>
</evidence>
<dbReference type="GO" id="GO:0008932">
    <property type="term" value="F:lytic endotransglycosylase activity"/>
    <property type="evidence" value="ECO:0007669"/>
    <property type="project" value="UniProtKB-UniRule"/>
</dbReference>
<evidence type="ECO:0000256" key="3">
    <source>
        <dbReference type="ARBA" id="ARBA00022989"/>
    </source>
</evidence>
<name>A0A928TTD7_UNCKA</name>
<dbReference type="Pfam" id="PF02618">
    <property type="entry name" value="YceG"/>
    <property type="match status" value="1"/>
</dbReference>
<evidence type="ECO:0000256" key="8">
    <source>
        <dbReference type="SAM" id="MobiDB-lite"/>
    </source>
</evidence>
<feature type="region of interest" description="Disordered" evidence="8">
    <location>
        <begin position="272"/>
        <end position="294"/>
    </location>
</feature>
<keyword evidence="5 7" id="KW-0456">Lyase</keyword>
<comment type="similarity">
    <text evidence="7">Belongs to the transglycosylase MltG family.</text>
</comment>
<dbReference type="AlphaFoldDB" id="A0A928TTD7"/>
<gene>
    <name evidence="7 9" type="primary">mltG</name>
    <name evidence="9" type="ORF">HS096_03575</name>
</gene>
<keyword evidence="4 7" id="KW-0472">Membrane</keyword>
<comment type="function">
    <text evidence="7">Functions as a peptidoglycan terminase that cleaves nascent peptidoglycan strands endolytically to terminate their elongation.</text>
</comment>
<dbReference type="PANTHER" id="PTHR30518">
    <property type="entry name" value="ENDOLYTIC MUREIN TRANSGLYCOSYLASE"/>
    <property type="match status" value="1"/>
</dbReference>
<dbReference type="NCBIfam" id="TIGR00247">
    <property type="entry name" value="endolytic transglycosylase MltG"/>
    <property type="match status" value="1"/>
</dbReference>
<dbReference type="GO" id="GO:0005886">
    <property type="term" value="C:plasma membrane"/>
    <property type="evidence" value="ECO:0007669"/>
    <property type="project" value="UniProtKB-UniRule"/>
</dbReference>